<organism evidence="1 2">
    <name type="scientific">Henosepilachna vigintioctopunctata</name>
    <dbReference type="NCBI Taxonomy" id="420089"/>
    <lineage>
        <taxon>Eukaryota</taxon>
        <taxon>Metazoa</taxon>
        <taxon>Ecdysozoa</taxon>
        <taxon>Arthropoda</taxon>
        <taxon>Hexapoda</taxon>
        <taxon>Insecta</taxon>
        <taxon>Pterygota</taxon>
        <taxon>Neoptera</taxon>
        <taxon>Endopterygota</taxon>
        <taxon>Coleoptera</taxon>
        <taxon>Polyphaga</taxon>
        <taxon>Cucujiformia</taxon>
        <taxon>Coccinelloidea</taxon>
        <taxon>Coccinellidae</taxon>
        <taxon>Epilachninae</taxon>
        <taxon>Epilachnini</taxon>
        <taxon>Henosepilachna</taxon>
    </lineage>
</organism>
<accession>A0AAW1VC58</accession>
<evidence type="ECO:0000313" key="2">
    <source>
        <dbReference type="Proteomes" id="UP001431783"/>
    </source>
</evidence>
<reference evidence="1 2" key="1">
    <citation type="submission" date="2023-03" db="EMBL/GenBank/DDBJ databases">
        <title>Genome insight into feeding habits of ladybird beetles.</title>
        <authorList>
            <person name="Li H.-S."/>
            <person name="Huang Y.-H."/>
            <person name="Pang H."/>
        </authorList>
    </citation>
    <scope>NUCLEOTIDE SEQUENCE [LARGE SCALE GENOMIC DNA]</scope>
    <source>
        <strain evidence="1">SYSU_2023b</strain>
        <tissue evidence="1">Whole body</tissue>
    </source>
</reference>
<dbReference type="Proteomes" id="UP001431783">
    <property type="component" value="Unassembled WGS sequence"/>
</dbReference>
<dbReference type="AlphaFoldDB" id="A0AAW1VC58"/>
<evidence type="ECO:0000313" key="1">
    <source>
        <dbReference type="EMBL" id="KAK9889861.1"/>
    </source>
</evidence>
<protein>
    <submittedName>
        <fullName evidence="1">Uncharacterized protein</fullName>
    </submittedName>
</protein>
<gene>
    <name evidence="1" type="ORF">WA026_007227</name>
</gene>
<name>A0AAW1VC58_9CUCU</name>
<dbReference type="EMBL" id="JARQZJ010000123">
    <property type="protein sequence ID" value="KAK9889861.1"/>
    <property type="molecule type" value="Genomic_DNA"/>
</dbReference>
<keyword evidence="2" id="KW-1185">Reference proteome</keyword>
<proteinExistence type="predicted"/>
<comment type="caution">
    <text evidence="1">The sequence shown here is derived from an EMBL/GenBank/DDBJ whole genome shotgun (WGS) entry which is preliminary data.</text>
</comment>
<sequence>MVNIDMKDLDTSCGCEGLAGDKGLCYVEGIVKDYTGKDLHENVWFSMKPPKHVGTSAQPYVSARSVEVMRAELTGKVNKYREIAEAPPKMGIDKHNATNIVKRKEGVMFVKRKAISIN</sequence>